<protein>
    <submittedName>
        <fullName evidence="1">Uncharacterized protein</fullName>
    </submittedName>
</protein>
<reference evidence="1 2" key="1">
    <citation type="journal article" date="2013" name="Genome Biol.">
        <title>Genome of Acanthamoeba castellanii highlights extensive lateral gene transfer and early evolution of tyrosine kinase signaling.</title>
        <authorList>
            <person name="Clarke M."/>
            <person name="Lohan A.J."/>
            <person name="Liu B."/>
            <person name="Lagkouvardos I."/>
            <person name="Roy S."/>
            <person name="Zafar N."/>
            <person name="Bertelli C."/>
            <person name="Schilde C."/>
            <person name="Kianianmomeni A."/>
            <person name="Burglin T.R."/>
            <person name="Frech C."/>
            <person name="Turcotte B."/>
            <person name="Kopec K.O."/>
            <person name="Synnott J.M."/>
            <person name="Choo C."/>
            <person name="Paponov I."/>
            <person name="Finkler A."/>
            <person name="Soon Heng Tan C."/>
            <person name="Hutchins A.P."/>
            <person name="Weinmeier T."/>
            <person name="Rattei T."/>
            <person name="Chu J.S."/>
            <person name="Gimenez G."/>
            <person name="Irimia M."/>
            <person name="Rigden D.J."/>
            <person name="Fitzpatrick D.A."/>
            <person name="Lorenzo-Morales J."/>
            <person name="Bateman A."/>
            <person name="Chiu C.H."/>
            <person name="Tang P."/>
            <person name="Hegemann P."/>
            <person name="Fromm H."/>
            <person name="Raoult D."/>
            <person name="Greub G."/>
            <person name="Miranda-Saavedra D."/>
            <person name="Chen N."/>
            <person name="Nash P."/>
            <person name="Ginger M.L."/>
            <person name="Horn M."/>
            <person name="Schaap P."/>
            <person name="Caler L."/>
            <person name="Loftus B."/>
        </authorList>
    </citation>
    <scope>NUCLEOTIDE SEQUENCE [LARGE SCALE GENOMIC DNA]</scope>
    <source>
        <strain evidence="1 2">Neff</strain>
    </source>
</reference>
<sequence>MGITRRIYISSTGCSLYVDVARLAPGDHYLVGTMCLPAECAPSLKLDLLEAVTPLFAGEEVQLLRSIDVGPDDEEVIATYRNGATEAEMEWLPFLRMVSALFLQGVEQGVYARTATVDP</sequence>
<dbReference type="Proteomes" id="UP000011083">
    <property type="component" value="Unassembled WGS sequence"/>
</dbReference>
<dbReference type="KEGG" id="acan:ACA1_055810"/>
<gene>
    <name evidence="1" type="ORF">ACA1_055810</name>
</gene>
<proteinExistence type="predicted"/>
<organism evidence="1 2">
    <name type="scientific">Acanthamoeba castellanii (strain ATCC 30010 / Neff)</name>
    <dbReference type="NCBI Taxonomy" id="1257118"/>
    <lineage>
        <taxon>Eukaryota</taxon>
        <taxon>Amoebozoa</taxon>
        <taxon>Discosea</taxon>
        <taxon>Longamoebia</taxon>
        <taxon>Centramoebida</taxon>
        <taxon>Acanthamoebidae</taxon>
        <taxon>Acanthamoeba</taxon>
    </lineage>
</organism>
<dbReference type="RefSeq" id="XP_004344208.1">
    <property type="nucleotide sequence ID" value="XM_004344158.1"/>
</dbReference>
<dbReference type="VEuPathDB" id="AmoebaDB:ACA1_055810"/>
<evidence type="ECO:0000313" key="1">
    <source>
        <dbReference type="EMBL" id="ELR20805.1"/>
    </source>
</evidence>
<dbReference type="GeneID" id="14921675"/>
<name>L8H6M5_ACACF</name>
<evidence type="ECO:0000313" key="2">
    <source>
        <dbReference type="Proteomes" id="UP000011083"/>
    </source>
</evidence>
<dbReference type="EMBL" id="KB007909">
    <property type="protein sequence ID" value="ELR20805.1"/>
    <property type="molecule type" value="Genomic_DNA"/>
</dbReference>
<dbReference type="AlphaFoldDB" id="L8H6M5"/>
<keyword evidence="2" id="KW-1185">Reference proteome</keyword>
<accession>L8H6M5</accession>